<accession>A0A3E0VGG7</accession>
<evidence type="ECO:0000259" key="6">
    <source>
        <dbReference type="Pfam" id="PF00441"/>
    </source>
</evidence>
<dbReference type="InterPro" id="IPR009100">
    <property type="entry name" value="AcylCoA_DH/oxidase_NM_dom_sf"/>
</dbReference>
<dbReference type="Pfam" id="PF02771">
    <property type="entry name" value="Acyl-CoA_dh_N"/>
    <property type="match status" value="1"/>
</dbReference>
<proteinExistence type="inferred from homology"/>
<evidence type="ECO:0000256" key="5">
    <source>
        <dbReference type="ARBA" id="ARBA00023002"/>
    </source>
</evidence>
<evidence type="ECO:0000256" key="3">
    <source>
        <dbReference type="ARBA" id="ARBA00022630"/>
    </source>
</evidence>
<dbReference type="Pfam" id="PF00441">
    <property type="entry name" value="Acyl-CoA_dh_1"/>
    <property type="match status" value="1"/>
</dbReference>
<dbReference type="RefSeq" id="WP_116413933.1">
    <property type="nucleotide sequence ID" value="NZ_NBWZ01000001.1"/>
</dbReference>
<keyword evidence="5" id="KW-0560">Oxidoreductase</keyword>
<dbReference type="SUPFAM" id="SSF47203">
    <property type="entry name" value="Acyl-CoA dehydrogenase C-terminal domain-like"/>
    <property type="match status" value="1"/>
</dbReference>
<keyword evidence="9" id="KW-1185">Reference proteome</keyword>
<comment type="caution">
    <text evidence="8">The sequence shown here is derived from an EMBL/GenBank/DDBJ whole genome shotgun (WGS) entry which is preliminary data.</text>
</comment>
<dbReference type="AlphaFoldDB" id="A0A3E0VGG7"/>
<dbReference type="Gene3D" id="2.40.110.10">
    <property type="entry name" value="Butyryl-CoA Dehydrogenase, subunit A, domain 2"/>
    <property type="match status" value="1"/>
</dbReference>
<dbReference type="CDD" id="cd00567">
    <property type="entry name" value="ACAD"/>
    <property type="match status" value="1"/>
</dbReference>
<evidence type="ECO:0000259" key="7">
    <source>
        <dbReference type="Pfam" id="PF02771"/>
    </source>
</evidence>
<dbReference type="PANTHER" id="PTHR43884">
    <property type="entry name" value="ACYL-COA DEHYDROGENASE"/>
    <property type="match status" value="1"/>
</dbReference>
<dbReference type="Gene3D" id="1.10.540.10">
    <property type="entry name" value="Acyl-CoA dehydrogenase/oxidase, N-terminal domain"/>
    <property type="match status" value="1"/>
</dbReference>
<organism evidence="8 9">
    <name type="scientific">Subtercola boreus</name>
    <dbReference type="NCBI Taxonomy" id="120213"/>
    <lineage>
        <taxon>Bacteria</taxon>
        <taxon>Bacillati</taxon>
        <taxon>Actinomycetota</taxon>
        <taxon>Actinomycetes</taxon>
        <taxon>Micrococcales</taxon>
        <taxon>Microbacteriaceae</taxon>
        <taxon>Subtercola</taxon>
    </lineage>
</organism>
<dbReference type="Gene3D" id="1.20.140.10">
    <property type="entry name" value="Butyryl-CoA Dehydrogenase, subunit A, domain 3"/>
    <property type="match status" value="1"/>
</dbReference>
<comment type="similarity">
    <text evidence="2">Belongs to the acyl-CoA dehydrogenase family.</text>
</comment>
<dbReference type="OrthoDB" id="7328575at2"/>
<dbReference type="InterPro" id="IPR046373">
    <property type="entry name" value="Acyl-CoA_Oxase/DH_mid-dom_sf"/>
</dbReference>
<evidence type="ECO:0000256" key="4">
    <source>
        <dbReference type="ARBA" id="ARBA00022827"/>
    </source>
</evidence>
<protein>
    <recommendedName>
        <fullName evidence="10">Acyl-CoA dehydrogenase</fullName>
    </recommendedName>
</protein>
<sequence>MFFELDEDQEQLKDLMRSFLQQESPEHTLVQRTENSLERPHDVRVFDRLCAELELVGLAIPEERGGSGAGLVELFVVFEELGRVLYGGPLLSTMLAAELIVTADTEDDFAELLGQLLAGAVRGAVAGLEWNRPSGLTASQDESGHWIVSGVSDYVFDGTDADQVVLFADSGDGVRCFLVDQPEALERSAREQLDLTRPVGRIRFDAAPVTPIGSAASAAGVRERVVAVATLCITAEQVGAARRCLEISVEHAASRTQFGRAIGSFQAVKHRCADSAVLVEAASATGLHAAWALQQDAGQQDPVVRSAKSVCSEASVKVAASTIQVLGGIGYTWEHPAHLFYRRAITSRQTMGTTWQHRDDIASQLFARG</sequence>
<feature type="domain" description="Acyl-CoA dehydrogenase/oxidase N-terminal" evidence="7">
    <location>
        <begin position="7"/>
        <end position="119"/>
    </location>
</feature>
<keyword evidence="3" id="KW-0285">Flavoprotein</keyword>
<evidence type="ECO:0000256" key="1">
    <source>
        <dbReference type="ARBA" id="ARBA00001974"/>
    </source>
</evidence>
<evidence type="ECO:0000313" key="9">
    <source>
        <dbReference type="Proteomes" id="UP000256486"/>
    </source>
</evidence>
<comment type="cofactor">
    <cofactor evidence="1">
        <name>FAD</name>
        <dbReference type="ChEBI" id="CHEBI:57692"/>
    </cofactor>
</comment>
<keyword evidence="4" id="KW-0274">FAD</keyword>
<evidence type="ECO:0000313" key="8">
    <source>
        <dbReference type="EMBL" id="RFA08528.1"/>
    </source>
</evidence>
<dbReference type="InterPro" id="IPR013786">
    <property type="entry name" value="AcylCoA_DH/ox_N"/>
</dbReference>
<dbReference type="Proteomes" id="UP000256486">
    <property type="component" value="Unassembled WGS sequence"/>
</dbReference>
<dbReference type="PANTHER" id="PTHR43884:SF20">
    <property type="entry name" value="ACYL-COA DEHYDROGENASE FADE28"/>
    <property type="match status" value="1"/>
</dbReference>
<dbReference type="SUPFAM" id="SSF56645">
    <property type="entry name" value="Acyl-CoA dehydrogenase NM domain-like"/>
    <property type="match status" value="1"/>
</dbReference>
<name>A0A3E0VGG7_9MICO</name>
<evidence type="ECO:0000256" key="2">
    <source>
        <dbReference type="ARBA" id="ARBA00009347"/>
    </source>
</evidence>
<reference evidence="8 9" key="1">
    <citation type="submission" date="2017-04" db="EMBL/GenBank/DDBJ databases">
        <title>Comparative genome analysis of Subtercola boreus.</title>
        <authorList>
            <person name="Cho Y.-J."/>
            <person name="Cho A."/>
            <person name="Kim O.-S."/>
            <person name="Lee J.-I."/>
        </authorList>
    </citation>
    <scope>NUCLEOTIDE SEQUENCE [LARGE SCALE GENOMIC DNA]</scope>
    <source>
        <strain evidence="8 9">K300</strain>
    </source>
</reference>
<dbReference type="GO" id="GO:0003995">
    <property type="term" value="F:acyl-CoA dehydrogenase activity"/>
    <property type="evidence" value="ECO:0007669"/>
    <property type="project" value="TreeGrafter"/>
</dbReference>
<feature type="domain" description="Acyl-CoA dehydrogenase/oxidase C-terminal" evidence="6">
    <location>
        <begin position="231"/>
        <end position="365"/>
    </location>
</feature>
<dbReference type="InterPro" id="IPR037069">
    <property type="entry name" value="AcylCoA_DH/ox_N_sf"/>
</dbReference>
<dbReference type="InterPro" id="IPR036250">
    <property type="entry name" value="AcylCo_DH-like_C"/>
</dbReference>
<gene>
    <name evidence="8" type="ORF">B7R54_04280</name>
</gene>
<dbReference type="EMBL" id="NBWZ01000001">
    <property type="protein sequence ID" value="RFA08528.1"/>
    <property type="molecule type" value="Genomic_DNA"/>
</dbReference>
<evidence type="ECO:0008006" key="10">
    <source>
        <dbReference type="Google" id="ProtNLM"/>
    </source>
</evidence>
<dbReference type="InterPro" id="IPR009075">
    <property type="entry name" value="AcylCo_DH/oxidase_C"/>
</dbReference>
<dbReference type="GO" id="GO:0050660">
    <property type="term" value="F:flavin adenine dinucleotide binding"/>
    <property type="evidence" value="ECO:0007669"/>
    <property type="project" value="InterPro"/>
</dbReference>